<evidence type="ECO:0000313" key="2">
    <source>
        <dbReference type="EMBL" id="KFI92013.1"/>
    </source>
</evidence>
<dbReference type="SUPFAM" id="SSF53448">
    <property type="entry name" value="Nucleotide-diphospho-sugar transferases"/>
    <property type="match status" value="1"/>
</dbReference>
<sequence length="304" mass="34839">MTKPLVSVIIPTYKRADRINHAVDSVVAQTYGIENIEVIVVSDNKKEFPEYADTDRKLEEYQQLPHFQLIHTAGGTGGGAARNYACKYATGEYLAFLDDDDEFLPDKIETQVQFMQSNHLDMSYQDVSWYDFNSKKLVEHRRLNHVTDFSKKGLLQAHMVTPIAPTAIYMLTKQLFDQTDGFGEVPVGQDWFLMLRCIEAGAKIGYMPEVHVHQYLYDGERLSLGTNKINGENNLYKVRQSYFPILTPAQRKYVKFRHYAVLAFACKRSKRWAEAIKYALCAVVSSPMYCLKEAPKYFGKAKKA</sequence>
<feature type="domain" description="Glycosyltransferase 2-like" evidence="1">
    <location>
        <begin position="7"/>
        <end position="168"/>
    </location>
</feature>
<dbReference type="PANTHER" id="PTHR22916:SF3">
    <property type="entry name" value="UDP-GLCNAC:BETAGAL BETA-1,3-N-ACETYLGLUCOSAMINYLTRANSFERASE-LIKE PROTEIN 1"/>
    <property type="match status" value="1"/>
</dbReference>
<dbReference type="GO" id="GO:0016758">
    <property type="term" value="F:hexosyltransferase activity"/>
    <property type="evidence" value="ECO:0007669"/>
    <property type="project" value="UniProtKB-ARBA"/>
</dbReference>
<dbReference type="Pfam" id="PF00535">
    <property type="entry name" value="Glycos_transf_2"/>
    <property type="match status" value="1"/>
</dbReference>
<dbReference type="InterPro" id="IPR001173">
    <property type="entry name" value="Glyco_trans_2-like"/>
</dbReference>
<proteinExistence type="predicted"/>
<evidence type="ECO:0000313" key="3">
    <source>
        <dbReference type="Proteomes" id="UP000029066"/>
    </source>
</evidence>
<dbReference type="PANTHER" id="PTHR22916">
    <property type="entry name" value="GLYCOSYLTRANSFERASE"/>
    <property type="match status" value="1"/>
</dbReference>
<dbReference type="CDD" id="cd00761">
    <property type="entry name" value="Glyco_tranf_GTA_type"/>
    <property type="match status" value="1"/>
</dbReference>
<dbReference type="InterPro" id="IPR029044">
    <property type="entry name" value="Nucleotide-diphossugar_trans"/>
</dbReference>
<dbReference type="AlphaFoldDB" id="A0A087D913"/>
<dbReference type="Proteomes" id="UP000029066">
    <property type="component" value="Unassembled WGS sequence"/>
</dbReference>
<dbReference type="OrthoDB" id="3171021at2"/>
<dbReference type="STRING" id="1437607.BISA_2127"/>
<dbReference type="RefSeq" id="WP_033891278.1">
    <property type="nucleotide sequence ID" value="NZ_JDUT01000015.1"/>
</dbReference>
<keyword evidence="2" id="KW-0808">Transferase</keyword>
<dbReference type="Gene3D" id="3.90.550.10">
    <property type="entry name" value="Spore Coat Polysaccharide Biosynthesis Protein SpsA, Chain A"/>
    <property type="match status" value="1"/>
</dbReference>
<accession>A0A087D913</accession>
<evidence type="ECO:0000259" key="1">
    <source>
        <dbReference type="Pfam" id="PF00535"/>
    </source>
</evidence>
<organism evidence="2 3">
    <name type="scientific">Bifidobacterium saguini DSM 23967</name>
    <dbReference type="NCBI Taxonomy" id="1437607"/>
    <lineage>
        <taxon>Bacteria</taxon>
        <taxon>Bacillati</taxon>
        <taxon>Actinomycetota</taxon>
        <taxon>Actinomycetes</taxon>
        <taxon>Bifidobacteriales</taxon>
        <taxon>Bifidobacteriaceae</taxon>
        <taxon>Bifidobacterium</taxon>
    </lineage>
</organism>
<reference evidence="2 3" key="1">
    <citation type="submission" date="2014-03" db="EMBL/GenBank/DDBJ databases">
        <title>Genomics of Bifidobacteria.</title>
        <authorList>
            <person name="Ventura M."/>
            <person name="Milani C."/>
            <person name="Lugli G.A."/>
        </authorList>
    </citation>
    <scope>NUCLEOTIDE SEQUENCE [LARGE SCALE GENOMIC DNA]</scope>
    <source>
        <strain evidence="2 3">DSM 23967</strain>
    </source>
</reference>
<dbReference type="EMBL" id="JGZN01000010">
    <property type="protein sequence ID" value="KFI92013.1"/>
    <property type="molecule type" value="Genomic_DNA"/>
</dbReference>
<comment type="caution">
    <text evidence="2">The sequence shown here is derived from an EMBL/GenBank/DDBJ whole genome shotgun (WGS) entry which is preliminary data.</text>
</comment>
<gene>
    <name evidence="2" type="ORF">BISA_2127</name>
</gene>
<protein>
    <submittedName>
        <fullName evidence="2">Glycosyl transferase 2 family protein</fullName>
    </submittedName>
</protein>
<name>A0A087D913_9BIFI</name>